<feature type="transmembrane region" description="Helical" evidence="8">
    <location>
        <begin position="367"/>
        <end position="391"/>
    </location>
</feature>
<evidence type="ECO:0000256" key="3">
    <source>
        <dbReference type="ARBA" id="ARBA00022448"/>
    </source>
</evidence>
<keyword evidence="12" id="KW-1185">Reference proteome</keyword>
<dbReference type="EMBL" id="FOHV01000008">
    <property type="protein sequence ID" value="SET08129.1"/>
    <property type="molecule type" value="Genomic_DNA"/>
</dbReference>
<dbReference type="AlphaFoldDB" id="A0A1I0BM83"/>
<evidence type="ECO:0000259" key="9">
    <source>
        <dbReference type="Pfam" id="PF02687"/>
    </source>
</evidence>
<evidence type="ECO:0000256" key="5">
    <source>
        <dbReference type="ARBA" id="ARBA00022692"/>
    </source>
</evidence>
<dbReference type="RefSeq" id="WP_093318828.1">
    <property type="nucleotide sequence ID" value="NZ_FOHV01000008.1"/>
</dbReference>
<dbReference type="Pfam" id="PF02687">
    <property type="entry name" value="FtsX"/>
    <property type="match status" value="1"/>
</dbReference>
<gene>
    <name evidence="11" type="ORF">SAMN02583745_01323</name>
</gene>
<keyword evidence="4" id="KW-1003">Cell membrane</keyword>
<feature type="domain" description="ABC3 transporter permease C-terminal" evidence="9">
    <location>
        <begin position="280"/>
        <end position="399"/>
    </location>
</feature>
<name>A0A1I0BM83_9GAMM</name>
<sequence>MYQPVSLFIAFRYLRGRPSDRFARFVSFFSTLGILLGVMSLITVTSVMNGFEREQEKSILQFQPHAVISNSTHPISATELLSSDPKFKPFLNNKTNAKDILRIEPFIQADVVLQSAQNIAPALMIGVLPDQYEPLFDFFYFAEKTDLSAGSYNTVIGSELANNLGVTKGDEIRILVPSVTQFTPMGRIPSQRIFKVVGIFQSNNQVDGTQLLVNRVDASKLMRLKNDEVTGWRLFLDRPLNVSQIDTTLLPESFILTDWRERQGELFQAIKMEKNMMGLLLSLIIAVASFNIVTSLSLIVMEKQGEIAILQTIGLTKLKVLAIFIVQGASSGVLGAILGTLFGFLLASQINNLPIIGSMMGGRELPIVLDFSQILMIMLSAIAIALLSALYPALRASSIMPAQALRYE</sequence>
<dbReference type="InterPro" id="IPR051447">
    <property type="entry name" value="Lipoprotein-release_system"/>
</dbReference>
<proteinExistence type="inferred from homology"/>
<dbReference type="InterPro" id="IPR025857">
    <property type="entry name" value="MacB_PCD"/>
</dbReference>
<keyword evidence="7 8" id="KW-0472">Membrane</keyword>
<feature type="transmembrane region" description="Helical" evidence="8">
    <location>
        <begin position="279"/>
        <end position="300"/>
    </location>
</feature>
<feature type="domain" description="MacB-like periplasmic core" evidence="10">
    <location>
        <begin position="27"/>
        <end position="214"/>
    </location>
</feature>
<keyword evidence="5 8" id="KW-0812">Transmembrane</keyword>
<accession>A0A1I0BM83</accession>
<evidence type="ECO:0000259" key="10">
    <source>
        <dbReference type="Pfam" id="PF12704"/>
    </source>
</evidence>
<evidence type="ECO:0000313" key="12">
    <source>
        <dbReference type="Proteomes" id="UP000242642"/>
    </source>
</evidence>
<dbReference type="GO" id="GO:0098797">
    <property type="term" value="C:plasma membrane protein complex"/>
    <property type="evidence" value="ECO:0007669"/>
    <property type="project" value="TreeGrafter"/>
</dbReference>
<evidence type="ECO:0000256" key="8">
    <source>
        <dbReference type="SAM" id="Phobius"/>
    </source>
</evidence>
<dbReference type="Proteomes" id="UP000242642">
    <property type="component" value="Unassembled WGS sequence"/>
</dbReference>
<dbReference type="STRING" id="1123402.SAMN02583745_01323"/>
<dbReference type="NCBIfam" id="NF008076">
    <property type="entry name" value="PRK10814.1"/>
    <property type="match status" value="1"/>
</dbReference>
<evidence type="ECO:0000256" key="1">
    <source>
        <dbReference type="ARBA" id="ARBA00004651"/>
    </source>
</evidence>
<dbReference type="InterPro" id="IPR011925">
    <property type="entry name" value="LolCE_TM"/>
</dbReference>
<dbReference type="GO" id="GO:0042953">
    <property type="term" value="P:lipoprotein transport"/>
    <property type="evidence" value="ECO:0007669"/>
    <property type="project" value="InterPro"/>
</dbReference>
<feature type="transmembrane region" description="Helical" evidence="8">
    <location>
        <begin position="22"/>
        <end position="48"/>
    </location>
</feature>
<dbReference type="OrthoDB" id="9808461at2"/>
<dbReference type="InterPro" id="IPR003838">
    <property type="entry name" value="ABC3_permease_C"/>
</dbReference>
<dbReference type="PANTHER" id="PTHR30489:SF8">
    <property type="entry name" value="LIPOPROTEIN-RELEASING SYSTEM TRANSMEMBRANE PROTEIN LOLC"/>
    <property type="match status" value="1"/>
</dbReference>
<protein>
    <submittedName>
        <fullName evidence="11">Lipoprotein-releasing system permease protein</fullName>
    </submittedName>
</protein>
<dbReference type="GO" id="GO:0044874">
    <property type="term" value="P:lipoprotein localization to outer membrane"/>
    <property type="evidence" value="ECO:0007669"/>
    <property type="project" value="TreeGrafter"/>
</dbReference>
<keyword evidence="11" id="KW-0449">Lipoprotein</keyword>
<evidence type="ECO:0000256" key="6">
    <source>
        <dbReference type="ARBA" id="ARBA00022989"/>
    </source>
</evidence>
<keyword evidence="6 8" id="KW-1133">Transmembrane helix</keyword>
<keyword evidence="3" id="KW-0813">Transport</keyword>
<comment type="subcellular location">
    <subcellularLocation>
        <location evidence="1">Cell membrane</location>
        <topology evidence="1">Multi-pass membrane protein</topology>
    </subcellularLocation>
</comment>
<evidence type="ECO:0000256" key="2">
    <source>
        <dbReference type="ARBA" id="ARBA00005236"/>
    </source>
</evidence>
<dbReference type="NCBIfam" id="TIGR02212">
    <property type="entry name" value="lolCE"/>
    <property type="match status" value="1"/>
</dbReference>
<dbReference type="PANTHER" id="PTHR30489">
    <property type="entry name" value="LIPOPROTEIN-RELEASING SYSTEM TRANSMEMBRANE PROTEIN LOLE"/>
    <property type="match status" value="1"/>
</dbReference>
<evidence type="ECO:0000256" key="7">
    <source>
        <dbReference type="ARBA" id="ARBA00023136"/>
    </source>
</evidence>
<evidence type="ECO:0000256" key="4">
    <source>
        <dbReference type="ARBA" id="ARBA00022475"/>
    </source>
</evidence>
<evidence type="ECO:0000313" key="11">
    <source>
        <dbReference type="EMBL" id="SET08129.1"/>
    </source>
</evidence>
<reference evidence="12" key="1">
    <citation type="submission" date="2016-10" db="EMBL/GenBank/DDBJ databases">
        <authorList>
            <person name="Varghese N."/>
            <person name="Submissions S."/>
        </authorList>
    </citation>
    <scope>NUCLEOTIDE SEQUENCE [LARGE SCALE GENOMIC DNA]</scope>
    <source>
        <strain evidence="12">DSM 18579</strain>
    </source>
</reference>
<comment type="similarity">
    <text evidence="2">Belongs to the ABC-4 integral membrane protein family. LolC/E subfamily.</text>
</comment>
<organism evidence="11 12">
    <name type="scientific">Thorsellia anophelis DSM 18579</name>
    <dbReference type="NCBI Taxonomy" id="1123402"/>
    <lineage>
        <taxon>Bacteria</taxon>
        <taxon>Pseudomonadati</taxon>
        <taxon>Pseudomonadota</taxon>
        <taxon>Gammaproteobacteria</taxon>
        <taxon>Enterobacterales</taxon>
        <taxon>Thorselliaceae</taxon>
        <taxon>Thorsellia</taxon>
    </lineage>
</organism>
<feature type="transmembrane region" description="Helical" evidence="8">
    <location>
        <begin position="320"/>
        <end position="346"/>
    </location>
</feature>
<dbReference type="Pfam" id="PF12704">
    <property type="entry name" value="MacB_PCD"/>
    <property type="match status" value="1"/>
</dbReference>